<feature type="domain" description="PBP" evidence="2">
    <location>
        <begin position="29"/>
        <end position="274"/>
    </location>
</feature>
<evidence type="ECO:0000313" key="4">
    <source>
        <dbReference type="Proteomes" id="UP000249720"/>
    </source>
</evidence>
<sequence length="303" mass="33351">MNRIVCGLLGLSLLWGACQQPQNEHVITDTPSSGTIHISVDESFEPVIEQQIKVYESSYPNAHIIAKYEPEVDCFKDLMSDSTRMIIVARGLNKQEDSFYLNKLGFKPLFGIMAFDGVAIIVNQNNPDSVFTLKDLKAILSGQKNIPVVMDGTNATSTVRYLQDTILHGAPFGKNVMATNGSDSVVSVIKQRNDAIGFVGISWVGNPNEPKQVANLKKIRLGLVECTACGEKDVFVKPSQASITYGQYPLTRPIYYILKENAVALGTGFKNFMTLERGQLIFRSGGLAPAKMDLVNRKSQIEE</sequence>
<dbReference type="PANTHER" id="PTHR30570">
    <property type="entry name" value="PERIPLASMIC PHOSPHATE BINDING COMPONENT OF PHOSPHATE ABC TRANSPORTER"/>
    <property type="match status" value="1"/>
</dbReference>
<dbReference type="InterPro" id="IPR024370">
    <property type="entry name" value="PBP_domain"/>
</dbReference>
<reference evidence="3 4" key="1">
    <citation type="submission" date="2018-06" db="EMBL/GenBank/DDBJ databases">
        <title>Genomic Encyclopedia of Archaeal and Bacterial Type Strains, Phase II (KMG-II): from individual species to whole genera.</title>
        <authorList>
            <person name="Goeker M."/>
        </authorList>
    </citation>
    <scope>NUCLEOTIDE SEQUENCE [LARGE SCALE GENOMIC DNA]</scope>
    <source>
        <strain evidence="3 4">DSM 23241</strain>
    </source>
</reference>
<accession>A0A2W7S116</accession>
<proteinExistence type="predicted"/>
<dbReference type="Pfam" id="PF12849">
    <property type="entry name" value="PBP_like_2"/>
    <property type="match status" value="1"/>
</dbReference>
<keyword evidence="1" id="KW-0732">Signal</keyword>
<gene>
    <name evidence="3" type="ORF">LX80_00706</name>
</gene>
<keyword evidence="4" id="KW-1185">Reference proteome</keyword>
<dbReference type="Gene3D" id="3.40.190.10">
    <property type="entry name" value="Periplasmic binding protein-like II"/>
    <property type="match status" value="2"/>
</dbReference>
<protein>
    <submittedName>
        <fullName evidence="3">Phosphate transport system substrate-binding protein</fullName>
    </submittedName>
</protein>
<dbReference type="Proteomes" id="UP000249720">
    <property type="component" value="Unassembled WGS sequence"/>
</dbReference>
<dbReference type="PANTHER" id="PTHR30570:SF1">
    <property type="entry name" value="PHOSPHATE-BINDING PROTEIN PSTS"/>
    <property type="match status" value="1"/>
</dbReference>
<comment type="caution">
    <text evidence="3">The sequence shown here is derived from an EMBL/GenBank/DDBJ whole genome shotgun (WGS) entry which is preliminary data.</text>
</comment>
<dbReference type="PROSITE" id="PS51257">
    <property type="entry name" value="PROKAR_LIPOPROTEIN"/>
    <property type="match status" value="1"/>
</dbReference>
<dbReference type="EMBL" id="QKZV01000002">
    <property type="protein sequence ID" value="PZX64510.1"/>
    <property type="molecule type" value="Genomic_DNA"/>
</dbReference>
<name>A0A2W7S116_9BACT</name>
<evidence type="ECO:0000313" key="3">
    <source>
        <dbReference type="EMBL" id="PZX64510.1"/>
    </source>
</evidence>
<organism evidence="3 4">
    <name type="scientific">Hydrotalea sandarakina</name>
    <dbReference type="NCBI Taxonomy" id="1004304"/>
    <lineage>
        <taxon>Bacteria</taxon>
        <taxon>Pseudomonadati</taxon>
        <taxon>Bacteroidota</taxon>
        <taxon>Chitinophagia</taxon>
        <taxon>Chitinophagales</taxon>
        <taxon>Chitinophagaceae</taxon>
        <taxon>Hydrotalea</taxon>
    </lineage>
</organism>
<dbReference type="AlphaFoldDB" id="A0A2W7S116"/>
<evidence type="ECO:0000259" key="2">
    <source>
        <dbReference type="Pfam" id="PF12849"/>
    </source>
</evidence>
<evidence type="ECO:0000256" key="1">
    <source>
        <dbReference type="ARBA" id="ARBA00022729"/>
    </source>
</evidence>
<dbReference type="RefSeq" id="WP_170120368.1">
    <property type="nucleotide sequence ID" value="NZ_QKZV01000002.1"/>
</dbReference>
<dbReference type="SUPFAM" id="SSF53850">
    <property type="entry name" value="Periplasmic binding protein-like II"/>
    <property type="match status" value="1"/>
</dbReference>
<dbReference type="InterPro" id="IPR050811">
    <property type="entry name" value="Phosphate_ABC_transporter"/>
</dbReference>